<keyword evidence="2" id="KW-1185">Reference proteome</keyword>
<name>A0ACD3YJS9_FUSSC</name>
<dbReference type="EMBL" id="CP090030">
    <property type="protein sequence ID" value="UPK89180.1"/>
    <property type="molecule type" value="Genomic_DNA"/>
</dbReference>
<accession>A0ACD3YJS9</accession>
<gene>
    <name evidence="1" type="ORF">LCI18_000115</name>
</gene>
<evidence type="ECO:0000313" key="1">
    <source>
        <dbReference type="EMBL" id="UPK89180.1"/>
    </source>
</evidence>
<sequence length="1010" mass="107316">MLDWITNMSPSRIEEQTATYRIGVDVGGTNTDAVLVSLDPVSILASHKAPTTADITTGITDAVRTVIDASGVSLSSIGCVVIGTTHFVNAVVQRSITLQHVSVVRLCGGPNEGFGRDLPPFIDFPADLRSKIEAPSYFCHGGYQISGEEISPLDEAEIEHVAELLVEAGDTNIVVSGMYSPMNHTQESRAAEILMKRMTELKGEKRKPRITMSYEVSQLGFLARENAAILNATLRPLAEQTIRRFQTAIRDIFKNEPCVLYLTQNDGSVLKAADAIELPIRTFNSGPTNSIRGGEFLWRAAMESEGNGKANQEDALVVVDIGGTTSDSGLLLANGLPMMSSVTSFVGGVRTNFALPAVESIGLGGGSIVRDLDNGELSVGPDSVALELLTKAKIFGGEYLTSSDIAVASNPQKNPFKAVGGDIDRLSDLPKELLDKAQVMMRQSLEQLIDRTKIQKGAVDVLIVGGGALIVDTEQEWLGVRAIRTVQGGEVANAVGAAISRVSAVVDTVVDTTHQTVKQAQEKVQALAIEKTMSQGAKKETVDVAEFTILPIQYAEGKARMITRAIGELDVVVTTSAANETIDDFEEGLDTSTHATETRARNAKEVAIEEPVDVQTYRPTIKGREWIISAIDLGFIAAGCKVLGCGGGGDPYQEYLKAKSILVSAPGSVRVVSPSDLPEDSLVGWTACIGSPEVSMERLENNECLQAHEELIRATGSPEVSGFLAAEIGGGNGVVNLGVSAQKGVPCLDADLMGRAYPTMWQLTFNVYGSSKGEALVPTSIASGDGTVVTMTETRTDKMVDKTLRAACVVMGCRAGNAGPPKKAKLVQEQAVSNTVSLAWWIGYAVATQKSIEDKMRSIIDAVGGPASACVLAEGKITSVERVLKTGHTYGVLEVDGALSNGTKAFIKVPFKNENAYVEAILADGSSSILAAVPDLIAVIDSETGVGLGTPEYKYGLRVIILAMAASPRWTDSKRGMELGGPGSMGFERIEYKPIGQYKQPRSVIDAFAR</sequence>
<organism evidence="1 2">
    <name type="scientific">Fusarium solani subsp. cucurbitae</name>
    <name type="common">Neocosmosporum cucurbitae</name>
    <dbReference type="NCBI Taxonomy" id="2747967"/>
    <lineage>
        <taxon>Eukaryota</taxon>
        <taxon>Fungi</taxon>
        <taxon>Dikarya</taxon>
        <taxon>Ascomycota</taxon>
        <taxon>Pezizomycotina</taxon>
        <taxon>Sordariomycetes</taxon>
        <taxon>Hypocreomycetidae</taxon>
        <taxon>Hypocreales</taxon>
        <taxon>Nectriaceae</taxon>
        <taxon>Fusarium</taxon>
        <taxon>Fusarium solani species complex</taxon>
    </lineage>
</organism>
<evidence type="ECO:0000313" key="2">
    <source>
        <dbReference type="Proteomes" id="UP000830768"/>
    </source>
</evidence>
<reference evidence="1" key="1">
    <citation type="submission" date="2021-11" db="EMBL/GenBank/DDBJ databases">
        <title>Fusarium solani-melongenae Genome sequencing and assembly.</title>
        <authorList>
            <person name="Xie S."/>
            <person name="Huang L."/>
            <person name="Zhang X."/>
        </authorList>
    </citation>
    <scope>NUCLEOTIDE SEQUENCE</scope>
    <source>
        <strain evidence="1">CRI 24-3</strain>
    </source>
</reference>
<proteinExistence type="predicted"/>
<dbReference type="Proteomes" id="UP000830768">
    <property type="component" value="Chromosome 1"/>
</dbReference>
<protein>
    <submittedName>
        <fullName evidence="1">Uncharacterized protein</fullName>
    </submittedName>
</protein>